<sequence>MEFNHQPKPLLFIALVVGLSTLGTSHSADAQLFPRLRARLNEPLFRPPPSNVPQPRVRPSQQAQPRASLPLRPIQPVSRGGASPPGTADSSRGDSATAAGSGSLGVDVEPYRSPAQQGAVQGLIVTRISASSLAEEAGLRPGDLIVAINGQSTPTIESVIAVLRDRNAGERVVARVVRGRRIGDLTIPLIAKQVVAAKPTSPSALAQAGVAQAAASGEPGGSFVKPTLPPGNTLPAPPDASGASISPESIQARLGIRVEDAKVVRGAVVTEIEPDSSGARLGVQVADRIVSVDGQFVFTADAFAERLQQWSGERPLKLQLIRDERLLTLSLDSFASTANEPVAKSGVDEGKAAPHGEKEASLLEGMGAVLGGVFAGKGTSAQDELGARLPQRPSVPSLPRELPPAMPAPDAKGGTAAAIDPLAFGDDGSIERAKFEDEVLPMRITPTERSLEATPAARHLNESKGPSHSTGPSESKGPSESIKEVDPPSIEALELPGAEDQEGSSPTAATKTKRVKDLEAEIERLESELKAMKTKQEKKK</sequence>
<comment type="caution">
    <text evidence="4">The sequence shown here is derived from an EMBL/GenBank/DDBJ whole genome shotgun (WGS) entry which is preliminary data.</text>
</comment>
<dbReference type="SUPFAM" id="SSF50156">
    <property type="entry name" value="PDZ domain-like"/>
    <property type="match status" value="2"/>
</dbReference>
<dbReference type="RefSeq" id="WP_146594902.1">
    <property type="nucleotide sequence ID" value="NZ_SJPT01000004.1"/>
</dbReference>
<name>A0A5C6CIV9_9BACT</name>
<organism evidence="4 5">
    <name type="scientific">Novipirellula galeiformis</name>
    <dbReference type="NCBI Taxonomy" id="2528004"/>
    <lineage>
        <taxon>Bacteria</taxon>
        <taxon>Pseudomonadati</taxon>
        <taxon>Planctomycetota</taxon>
        <taxon>Planctomycetia</taxon>
        <taxon>Pirellulales</taxon>
        <taxon>Pirellulaceae</taxon>
        <taxon>Novipirellula</taxon>
    </lineage>
</organism>
<feature type="region of interest" description="Disordered" evidence="2">
    <location>
        <begin position="221"/>
        <end position="244"/>
    </location>
</feature>
<feature type="region of interest" description="Disordered" evidence="2">
    <location>
        <begin position="44"/>
        <end position="110"/>
    </location>
</feature>
<dbReference type="InterPro" id="IPR001478">
    <property type="entry name" value="PDZ"/>
</dbReference>
<evidence type="ECO:0000313" key="5">
    <source>
        <dbReference type="Proteomes" id="UP000316304"/>
    </source>
</evidence>
<dbReference type="InterPro" id="IPR036034">
    <property type="entry name" value="PDZ_sf"/>
</dbReference>
<dbReference type="GO" id="GO:0016020">
    <property type="term" value="C:membrane"/>
    <property type="evidence" value="ECO:0007669"/>
    <property type="project" value="InterPro"/>
</dbReference>
<dbReference type="InterPro" id="IPR041489">
    <property type="entry name" value="PDZ_6"/>
</dbReference>
<comment type="cofactor">
    <cofactor evidence="1">
        <name>Zn(2+)</name>
        <dbReference type="ChEBI" id="CHEBI:29105"/>
    </cofactor>
</comment>
<feature type="region of interest" description="Disordered" evidence="2">
    <location>
        <begin position="381"/>
        <end position="423"/>
    </location>
</feature>
<dbReference type="PANTHER" id="PTHR42837:SF2">
    <property type="entry name" value="MEMBRANE METALLOPROTEASE ARASP2, CHLOROPLASTIC-RELATED"/>
    <property type="match status" value="1"/>
</dbReference>
<gene>
    <name evidence="4" type="ORF">Pla52o_26610</name>
</gene>
<dbReference type="GO" id="GO:0004222">
    <property type="term" value="F:metalloendopeptidase activity"/>
    <property type="evidence" value="ECO:0007669"/>
    <property type="project" value="InterPro"/>
</dbReference>
<dbReference type="InterPro" id="IPR004387">
    <property type="entry name" value="Pept_M50_Zn"/>
</dbReference>
<dbReference type="SMART" id="SM00228">
    <property type="entry name" value="PDZ"/>
    <property type="match status" value="2"/>
</dbReference>
<feature type="region of interest" description="Disordered" evidence="2">
    <location>
        <begin position="437"/>
        <end position="516"/>
    </location>
</feature>
<feature type="domain" description="PDZ" evidence="3">
    <location>
        <begin position="252"/>
        <end position="324"/>
    </location>
</feature>
<dbReference type="AlphaFoldDB" id="A0A5C6CIV9"/>
<feature type="domain" description="PDZ" evidence="3">
    <location>
        <begin position="102"/>
        <end position="180"/>
    </location>
</feature>
<evidence type="ECO:0000256" key="2">
    <source>
        <dbReference type="SAM" id="MobiDB-lite"/>
    </source>
</evidence>
<evidence type="ECO:0000256" key="1">
    <source>
        <dbReference type="ARBA" id="ARBA00001947"/>
    </source>
</evidence>
<feature type="compositionally biased region" description="Polar residues" evidence="2">
    <location>
        <begin position="464"/>
        <end position="478"/>
    </location>
</feature>
<dbReference type="OrthoDB" id="289207at2"/>
<evidence type="ECO:0000259" key="3">
    <source>
        <dbReference type="SMART" id="SM00228"/>
    </source>
</evidence>
<feature type="compositionally biased region" description="Polar residues" evidence="2">
    <location>
        <begin position="88"/>
        <end position="100"/>
    </location>
</feature>
<dbReference type="Pfam" id="PF17820">
    <property type="entry name" value="PDZ_6"/>
    <property type="match status" value="2"/>
</dbReference>
<evidence type="ECO:0000313" key="4">
    <source>
        <dbReference type="EMBL" id="TWU23126.1"/>
    </source>
</evidence>
<keyword evidence="5" id="KW-1185">Reference proteome</keyword>
<dbReference type="Proteomes" id="UP000316304">
    <property type="component" value="Unassembled WGS sequence"/>
</dbReference>
<accession>A0A5C6CIV9</accession>
<reference evidence="4 5" key="1">
    <citation type="submission" date="2019-02" db="EMBL/GenBank/DDBJ databases">
        <title>Deep-cultivation of Planctomycetes and their phenomic and genomic characterization uncovers novel biology.</title>
        <authorList>
            <person name="Wiegand S."/>
            <person name="Jogler M."/>
            <person name="Boedeker C."/>
            <person name="Pinto D."/>
            <person name="Vollmers J."/>
            <person name="Rivas-Marin E."/>
            <person name="Kohn T."/>
            <person name="Peeters S.H."/>
            <person name="Heuer A."/>
            <person name="Rast P."/>
            <person name="Oberbeckmann S."/>
            <person name="Bunk B."/>
            <person name="Jeske O."/>
            <person name="Meyerdierks A."/>
            <person name="Storesund J.E."/>
            <person name="Kallscheuer N."/>
            <person name="Luecker S."/>
            <person name="Lage O.M."/>
            <person name="Pohl T."/>
            <person name="Merkel B.J."/>
            <person name="Hornburger P."/>
            <person name="Mueller R.-W."/>
            <person name="Bruemmer F."/>
            <person name="Labrenz M."/>
            <person name="Spormann A.M."/>
            <person name="Op Den Camp H."/>
            <person name="Overmann J."/>
            <person name="Amann R."/>
            <person name="Jetten M.S.M."/>
            <person name="Mascher T."/>
            <person name="Medema M.H."/>
            <person name="Devos D.P."/>
            <person name="Kaster A.-K."/>
            <person name="Ovreas L."/>
            <person name="Rohde M."/>
            <person name="Galperin M.Y."/>
            <person name="Jogler C."/>
        </authorList>
    </citation>
    <scope>NUCLEOTIDE SEQUENCE [LARGE SCALE GENOMIC DNA]</scope>
    <source>
        <strain evidence="4 5">Pla52o</strain>
    </source>
</reference>
<dbReference type="EMBL" id="SJPT01000004">
    <property type="protein sequence ID" value="TWU23126.1"/>
    <property type="molecule type" value="Genomic_DNA"/>
</dbReference>
<protein>
    <submittedName>
        <fullName evidence="4">Zinc metallopeptidase RseP</fullName>
    </submittedName>
</protein>
<dbReference type="GO" id="GO:0006508">
    <property type="term" value="P:proteolysis"/>
    <property type="evidence" value="ECO:0007669"/>
    <property type="project" value="InterPro"/>
</dbReference>
<proteinExistence type="predicted"/>
<dbReference type="PANTHER" id="PTHR42837">
    <property type="entry name" value="REGULATOR OF SIGMA-E PROTEASE RSEP"/>
    <property type="match status" value="1"/>
</dbReference>
<dbReference type="Gene3D" id="2.30.42.10">
    <property type="match status" value="2"/>
</dbReference>